<keyword evidence="2 5" id="KW-0812">Transmembrane</keyword>
<name>A0A3B6I3M7_WHEAT</name>
<proteinExistence type="predicted"/>
<dbReference type="OMA" id="RYWKEIA"/>
<evidence type="ECO:0000256" key="2">
    <source>
        <dbReference type="ARBA" id="ARBA00022692"/>
    </source>
</evidence>
<dbReference type="PANTHER" id="PTHR31234">
    <property type="entry name" value="LATE EMBRYOGENESIS ABUNDANT (LEA) HYDROXYPROLINE-RICH GLYCOPROTEIN FAMILY"/>
    <property type="match status" value="1"/>
</dbReference>
<dbReference type="OrthoDB" id="676007at2759"/>
<keyword evidence="4 5" id="KW-0472">Membrane</keyword>
<dbReference type="Gramene" id="TraesCS4A03G0878500.1">
    <property type="protein sequence ID" value="TraesCS4A03G0878500.1.CDS"/>
    <property type="gene ID" value="TraesCS4A03G0878500"/>
</dbReference>
<dbReference type="GO" id="GO:0005886">
    <property type="term" value="C:plasma membrane"/>
    <property type="evidence" value="ECO:0000318"/>
    <property type="project" value="GO_Central"/>
</dbReference>
<dbReference type="InterPro" id="IPR044839">
    <property type="entry name" value="NDR1-like"/>
</dbReference>
<evidence type="ECO:0000313" key="7">
    <source>
        <dbReference type="EnsemblPlants" id="TraesCS4A02G355500.1"/>
    </source>
</evidence>
<dbReference type="PANTHER" id="PTHR31234:SF10">
    <property type="entry name" value="HARPIN-INDUCED PROTEIN 1 CONTAINING PROTEIN, EXPRESSED"/>
    <property type="match status" value="1"/>
</dbReference>
<protein>
    <recommendedName>
        <fullName evidence="6">Late embryogenesis abundant protein LEA-2 subgroup domain-containing protein</fullName>
    </recommendedName>
</protein>
<reference evidence="7" key="2">
    <citation type="submission" date="2018-10" db="UniProtKB">
        <authorList>
            <consortium name="EnsemblPlants"/>
        </authorList>
    </citation>
    <scope>IDENTIFICATION</scope>
</reference>
<dbReference type="GO" id="GO:0098542">
    <property type="term" value="P:defense response to other organism"/>
    <property type="evidence" value="ECO:0007669"/>
    <property type="project" value="InterPro"/>
</dbReference>
<feature type="domain" description="Late embryogenesis abundant protein LEA-2 subgroup" evidence="6">
    <location>
        <begin position="96"/>
        <end position="188"/>
    </location>
</feature>
<dbReference type="GO" id="GO:0009506">
    <property type="term" value="C:plasmodesma"/>
    <property type="evidence" value="ECO:0000318"/>
    <property type="project" value="GO_Central"/>
</dbReference>
<dbReference type="Pfam" id="PF03168">
    <property type="entry name" value="LEA_2"/>
    <property type="match status" value="1"/>
</dbReference>
<dbReference type="InterPro" id="IPR004864">
    <property type="entry name" value="LEA_2"/>
</dbReference>
<keyword evidence="8" id="KW-1185">Reference proteome</keyword>
<evidence type="ECO:0000256" key="5">
    <source>
        <dbReference type="SAM" id="Phobius"/>
    </source>
</evidence>
<comment type="subcellular location">
    <subcellularLocation>
        <location evidence="1">Membrane</location>
        <topology evidence="1">Single-pass membrane protein</topology>
    </subcellularLocation>
</comment>
<evidence type="ECO:0000313" key="8">
    <source>
        <dbReference type="Proteomes" id="UP000019116"/>
    </source>
</evidence>
<dbReference type="AlphaFoldDB" id="A0A3B6I3M7"/>
<feature type="transmembrane region" description="Helical" evidence="5">
    <location>
        <begin position="26"/>
        <end position="55"/>
    </location>
</feature>
<dbReference type="EnsemblPlants" id="TraesCS4A02G355500.1">
    <property type="protein sequence ID" value="TraesCS4A02G355500.1"/>
    <property type="gene ID" value="TraesCS4A02G355500"/>
</dbReference>
<evidence type="ECO:0000256" key="3">
    <source>
        <dbReference type="ARBA" id="ARBA00022989"/>
    </source>
</evidence>
<evidence type="ECO:0000259" key="6">
    <source>
        <dbReference type="Pfam" id="PF03168"/>
    </source>
</evidence>
<evidence type="ECO:0000256" key="1">
    <source>
        <dbReference type="ARBA" id="ARBA00004167"/>
    </source>
</evidence>
<dbReference type="Gramene" id="TraesJUL4A03G02186700.1">
    <property type="protein sequence ID" value="TraesJUL4A03G02186700.1"/>
    <property type="gene ID" value="TraesJUL4A03G02186700"/>
</dbReference>
<dbReference type="Proteomes" id="UP000019116">
    <property type="component" value="Chromosome 4A"/>
</dbReference>
<dbReference type="Gramene" id="TraesCS4A02G355500.1">
    <property type="protein sequence ID" value="TraesCS4A02G355500.1"/>
    <property type="gene ID" value="TraesCS4A02G355500"/>
</dbReference>
<sequence length="230" mass="24884">MVFWERDWWSKWWEKQRQRDCCDCECSWTTAIVCLVVLAVLGGALALLVLAFAVLNTPTASADDALLTRFDLAPAPNSTSTARPPLQLLSYNATVTVSLRNPNLHYGVTFGAVAAAFSFNGTRFDESGTVPTLDLGARKEAAVRLRVGAVGRALPKLTAAGAAEFARQKDAGVFEVEVRLDTVMQYKGRKTKCPLAVICPVSLQLVDPDVAATSFQKSKCTILRAKISGC</sequence>
<reference evidence="7" key="1">
    <citation type="submission" date="2018-08" db="EMBL/GenBank/DDBJ databases">
        <authorList>
            <person name="Rossello M."/>
        </authorList>
    </citation>
    <scope>NUCLEOTIDE SEQUENCE [LARGE SCALE GENOMIC DNA]</scope>
    <source>
        <strain evidence="7">cv. Chinese Spring</strain>
    </source>
</reference>
<keyword evidence="3 5" id="KW-1133">Transmembrane helix</keyword>
<accession>A0A3B6I3M7</accession>
<evidence type="ECO:0000256" key="4">
    <source>
        <dbReference type="ARBA" id="ARBA00023136"/>
    </source>
</evidence>
<organism evidence="7">
    <name type="scientific">Triticum aestivum</name>
    <name type="common">Wheat</name>
    <dbReference type="NCBI Taxonomy" id="4565"/>
    <lineage>
        <taxon>Eukaryota</taxon>
        <taxon>Viridiplantae</taxon>
        <taxon>Streptophyta</taxon>
        <taxon>Embryophyta</taxon>
        <taxon>Tracheophyta</taxon>
        <taxon>Spermatophyta</taxon>
        <taxon>Magnoliopsida</taxon>
        <taxon>Liliopsida</taxon>
        <taxon>Poales</taxon>
        <taxon>Poaceae</taxon>
        <taxon>BOP clade</taxon>
        <taxon>Pooideae</taxon>
        <taxon>Triticodae</taxon>
        <taxon>Triticeae</taxon>
        <taxon>Triticinae</taxon>
        <taxon>Triticum</taxon>
    </lineage>
</organism>